<feature type="region of interest" description="Disordered" evidence="1">
    <location>
        <begin position="156"/>
        <end position="558"/>
    </location>
</feature>
<feature type="compositionally biased region" description="Low complexity" evidence="1">
    <location>
        <begin position="1066"/>
        <end position="1079"/>
    </location>
</feature>
<sequence>MSYNRQLSPGSRRLANPARASDSLTDPYRYERNSSYQSPRTSAGGGVIPISTQTFVNYPPAASNSTSRPDQRVDPYTGRPRRSSLVDAQRGSVSSTALPSRSRPTVVQTDFARPASPQKSSTRDKEYYITPASSKEPRKVEHKKLYSVDNGQASLVADVDLPTGSGRHHRRRESDGGERAPYKNLASDRDNDRGRRGYHMNGPAKSKDKSIEDDDAYSYTDAAGMFRDTEPRWREPQTRPRRGSVDRGGASRERPVSMLDPNLDPRRSTKEIGPPPSMRGWAKVNDGLGRATSLREKARDVPQSPHRARVPQSPTRARAPASPSRGRFTAEAVPFGDPKDQQYYVAPRTTSEDRRQPERQAYDQYDHEDRSRRHERRSSVTRPDPSVERRGFGIRTDGTRADRADSQDRYGRRSDESVEPQKYRDSGYEPHRRDTAPELNYHEVQKLEQEKQERMRAERLRNEERDRPTDRDGRDEHRRRDDDRSYNKEQDRDREPRSQRDREHDLDRERERERERMMERPSEPERHHFRRTSNQHYLGRDGAVPFKDESSSQPGVSAAAAGGIGLAAGAAAIGVGKVLNRNDDRDRDRERERDRDPDRRPERPREQDRERLSPRPARSHETHSDEGVRYSEEREAPRAPERERGLGFAFEGAPEPQRSAAPVRDAVPPRERAEEREVERQHEDKAPGQIPHQPDMDPDEDYRRRMEQVQREMGRSSDSRAPEADPDRERRRREREQRQRERDRNLNGDPSVVGTAASYDTAPSSRMPGGYEDSVEGAPSSSFRPGLTRKRSILDEPMTHEPSQIIDNSMSDRKENRVRIVDPPTEEEERRPKGILKKPTPVFPDHGGMREGVAPLKDATKSGIPPGARWTKIDRKLVNPEALEEAQERFEERLDCVIVLRVLTKEEIQKLADRTKELRGTYHRSHSATTSHDSEDSDSTSDDEGYRRADTQHAATPIRPHIDRSRTAPSTPTDGGAPENNRTPPRRPERGRAWTIDPSSRFLDLLRHTLTELTRSTDERYEEERQERKAARRHDRAHDRQNRDEFDDDSENEFKPRAPRMLEAPSSAAGTTTTGVSAGDPADFVRERRRDGEGEREREKRYMSGGAGTRSEY</sequence>
<reference evidence="3" key="1">
    <citation type="submission" date="2023-04" db="EMBL/GenBank/DDBJ databases">
        <title>Black Yeasts Isolated from many extreme environments.</title>
        <authorList>
            <person name="Coleine C."/>
            <person name="Stajich J.E."/>
            <person name="Selbmann L."/>
        </authorList>
    </citation>
    <scope>NUCLEOTIDE SEQUENCE</scope>
    <source>
        <strain evidence="3">CCFEE 5312</strain>
    </source>
</reference>
<feature type="region of interest" description="Disordered" evidence="1">
    <location>
        <begin position="1011"/>
        <end position="1113"/>
    </location>
</feature>
<feature type="region of interest" description="Disordered" evidence="1">
    <location>
        <begin position="570"/>
        <end position="868"/>
    </location>
</feature>
<dbReference type="EMBL" id="JAWDJX010000025">
    <property type="protein sequence ID" value="KAK3051573.1"/>
    <property type="molecule type" value="Genomic_DNA"/>
</dbReference>
<feature type="region of interest" description="Disordered" evidence="1">
    <location>
        <begin position="1"/>
        <end position="141"/>
    </location>
</feature>
<gene>
    <name evidence="3" type="ORF">LTR09_007228</name>
</gene>
<keyword evidence="4" id="KW-1185">Reference proteome</keyword>
<feature type="compositionally biased region" description="Basic and acidic residues" evidence="1">
    <location>
        <begin position="350"/>
        <end position="372"/>
    </location>
</feature>
<feature type="compositionally biased region" description="Polar residues" evidence="1">
    <location>
        <begin position="91"/>
        <end position="108"/>
    </location>
</feature>
<feature type="compositionally biased region" description="Basic and acidic residues" evidence="1">
    <location>
        <begin position="580"/>
        <end position="645"/>
    </location>
</feature>
<evidence type="ECO:0000259" key="2">
    <source>
        <dbReference type="Pfam" id="PF26118"/>
    </source>
</evidence>
<proteinExistence type="predicted"/>
<feature type="compositionally biased region" description="Basic and acidic residues" evidence="1">
    <location>
        <begin position="385"/>
        <end position="526"/>
    </location>
</feature>
<feature type="compositionally biased region" description="Basic and acidic residues" evidence="1">
    <location>
        <begin position="667"/>
        <end position="686"/>
    </location>
</feature>
<dbReference type="PANTHER" id="PTHR42081:SF1">
    <property type="entry name" value="ZINC FINGER PROTEIN DHHC DOMAIN CONTAINING PROTEIN"/>
    <property type="match status" value="1"/>
</dbReference>
<feature type="region of interest" description="Disordered" evidence="1">
    <location>
        <begin position="920"/>
        <end position="996"/>
    </location>
</feature>
<dbReference type="InterPro" id="IPR058348">
    <property type="entry name" value="DUF8035"/>
</dbReference>
<evidence type="ECO:0000313" key="3">
    <source>
        <dbReference type="EMBL" id="KAK3051573.1"/>
    </source>
</evidence>
<feature type="compositionally biased region" description="Basic and acidic residues" evidence="1">
    <location>
        <begin position="701"/>
        <end position="746"/>
    </location>
</feature>
<feature type="compositionally biased region" description="Basic and acidic residues" evidence="1">
    <location>
        <begin position="227"/>
        <end position="255"/>
    </location>
</feature>
<comment type="caution">
    <text evidence="3">The sequence shown here is derived from an EMBL/GenBank/DDBJ whole genome shotgun (WGS) entry which is preliminary data.</text>
</comment>
<dbReference type="PANTHER" id="PTHR42081">
    <property type="entry name" value="ZINC FINGER PROTEIN DHHC DOMAIN CONTAINING PROTEIN"/>
    <property type="match status" value="1"/>
</dbReference>
<evidence type="ECO:0000256" key="1">
    <source>
        <dbReference type="SAM" id="MobiDB-lite"/>
    </source>
</evidence>
<evidence type="ECO:0000313" key="4">
    <source>
        <dbReference type="Proteomes" id="UP001271007"/>
    </source>
</evidence>
<feature type="compositionally biased region" description="Basic and acidic residues" evidence="1">
    <location>
        <begin position="1083"/>
        <end position="1102"/>
    </location>
</feature>
<feature type="compositionally biased region" description="Low complexity" evidence="1">
    <location>
        <begin position="313"/>
        <end position="325"/>
    </location>
</feature>
<protein>
    <recommendedName>
        <fullName evidence="2">DUF8035 domain-containing protein</fullName>
    </recommendedName>
</protein>
<accession>A0AAJ0DD26</accession>
<dbReference type="AlphaFoldDB" id="A0AAJ0DD26"/>
<organism evidence="3 4">
    <name type="scientific">Extremus antarcticus</name>
    <dbReference type="NCBI Taxonomy" id="702011"/>
    <lineage>
        <taxon>Eukaryota</taxon>
        <taxon>Fungi</taxon>
        <taxon>Dikarya</taxon>
        <taxon>Ascomycota</taxon>
        <taxon>Pezizomycotina</taxon>
        <taxon>Dothideomycetes</taxon>
        <taxon>Dothideomycetidae</taxon>
        <taxon>Mycosphaerellales</taxon>
        <taxon>Extremaceae</taxon>
        <taxon>Extremus</taxon>
    </lineage>
</organism>
<feature type="compositionally biased region" description="Polar residues" evidence="1">
    <location>
        <begin position="50"/>
        <end position="68"/>
    </location>
</feature>
<feature type="domain" description="DUF8035" evidence="2">
    <location>
        <begin position="868"/>
        <end position="919"/>
    </location>
</feature>
<feature type="compositionally biased region" description="Basic and acidic residues" evidence="1">
    <location>
        <begin position="1011"/>
        <end position="1029"/>
    </location>
</feature>
<feature type="compositionally biased region" description="Basic and acidic residues" evidence="1">
    <location>
        <begin position="172"/>
        <end position="195"/>
    </location>
</feature>
<name>A0AAJ0DD26_9PEZI</name>
<dbReference type="Proteomes" id="UP001271007">
    <property type="component" value="Unassembled WGS sequence"/>
</dbReference>
<feature type="compositionally biased region" description="Basic and acidic residues" evidence="1">
    <location>
        <begin position="810"/>
        <end position="820"/>
    </location>
</feature>
<dbReference type="Pfam" id="PF26118">
    <property type="entry name" value="DUF8035"/>
    <property type="match status" value="1"/>
</dbReference>